<proteinExistence type="predicted"/>
<accession>A0A6C0CXW2</accession>
<name>A0A6C0CXW2_9ZZZZ</name>
<dbReference type="AlphaFoldDB" id="A0A6C0CXW2"/>
<organism evidence="1">
    <name type="scientific">viral metagenome</name>
    <dbReference type="NCBI Taxonomy" id="1070528"/>
    <lineage>
        <taxon>unclassified sequences</taxon>
        <taxon>metagenomes</taxon>
        <taxon>organismal metagenomes</taxon>
    </lineage>
</organism>
<sequence>MSDKSNNSDKGISENLKLLREINSSLLELKNDIILLKNDIFLLNNEVKCIKLLINENNKLEKTDKNISTGWFFG</sequence>
<protein>
    <submittedName>
        <fullName evidence="1">Uncharacterized protein</fullName>
    </submittedName>
</protein>
<evidence type="ECO:0000313" key="1">
    <source>
        <dbReference type="EMBL" id="QHT09151.1"/>
    </source>
</evidence>
<dbReference type="EMBL" id="MN739508">
    <property type="protein sequence ID" value="QHT09151.1"/>
    <property type="molecule type" value="Genomic_DNA"/>
</dbReference>
<reference evidence="1" key="1">
    <citation type="journal article" date="2020" name="Nature">
        <title>Giant virus diversity and host interactions through global metagenomics.</title>
        <authorList>
            <person name="Schulz F."/>
            <person name="Roux S."/>
            <person name="Paez-Espino D."/>
            <person name="Jungbluth S."/>
            <person name="Walsh D.A."/>
            <person name="Denef V.J."/>
            <person name="McMahon K.D."/>
            <person name="Konstantinidis K.T."/>
            <person name="Eloe-Fadrosh E.A."/>
            <person name="Kyrpides N.C."/>
            <person name="Woyke T."/>
        </authorList>
    </citation>
    <scope>NUCLEOTIDE SEQUENCE</scope>
    <source>
        <strain evidence="1">GVMAG-M-3300023110-24</strain>
    </source>
</reference>